<protein>
    <recommendedName>
        <fullName evidence="1">Reverse transcriptase zinc-binding domain-containing protein</fullName>
    </recommendedName>
</protein>
<feature type="domain" description="Reverse transcriptase zinc-binding" evidence="1">
    <location>
        <begin position="48"/>
        <end position="138"/>
    </location>
</feature>
<evidence type="ECO:0000259" key="1">
    <source>
        <dbReference type="Pfam" id="PF13966"/>
    </source>
</evidence>
<proteinExistence type="predicted"/>
<organism evidence="2">
    <name type="scientific">Brassica oleracea</name>
    <name type="common">Wild cabbage</name>
    <dbReference type="NCBI Taxonomy" id="3712"/>
    <lineage>
        <taxon>Eukaryota</taxon>
        <taxon>Viridiplantae</taxon>
        <taxon>Streptophyta</taxon>
        <taxon>Embryophyta</taxon>
        <taxon>Tracheophyta</taxon>
        <taxon>Spermatophyta</taxon>
        <taxon>Magnoliopsida</taxon>
        <taxon>eudicotyledons</taxon>
        <taxon>Gunneridae</taxon>
        <taxon>Pentapetalae</taxon>
        <taxon>rosids</taxon>
        <taxon>malvids</taxon>
        <taxon>Brassicales</taxon>
        <taxon>Brassicaceae</taxon>
        <taxon>Brassiceae</taxon>
        <taxon>Brassica</taxon>
    </lineage>
</organism>
<dbReference type="AlphaFoldDB" id="A0A3P6EVT9"/>
<evidence type="ECO:0000313" key="2">
    <source>
        <dbReference type="EMBL" id="VDD39014.1"/>
    </source>
</evidence>
<gene>
    <name evidence="2" type="ORF">BOLC7T44574H</name>
</gene>
<reference evidence="2" key="1">
    <citation type="submission" date="2018-11" db="EMBL/GenBank/DDBJ databases">
        <authorList>
            <consortium name="Genoscope - CEA"/>
            <person name="William W."/>
        </authorList>
    </citation>
    <scope>NUCLEOTIDE SEQUENCE</scope>
</reference>
<sequence>MTEDGKQWDRMKLQLLLPDYEEKILCLKHSVTGAEDKLIWLGTKSGEYSVKSGYFTAAEKEPDARVAETVVNWKKMVWNLDCAPEVKLFVWKVLKGAIPVGERLMERHIDVDPKCKRCESSESIIHLLFQCQFARKVWQHAPLLIEMDCSIILDLVAVWPLLCNQKTLPPAGIVSGSLVPWVMWAMWEARNRFVFEGFSSSLEDTLLSAIRLARVCRSRYLMERRWCVRTDAAWCATSKRAGLG</sequence>
<dbReference type="Pfam" id="PF13966">
    <property type="entry name" value="zf-RVT"/>
    <property type="match status" value="1"/>
</dbReference>
<dbReference type="InterPro" id="IPR026960">
    <property type="entry name" value="RVT-Znf"/>
</dbReference>
<name>A0A3P6EVT9_BRAOL</name>
<accession>A0A3P6EVT9</accession>
<dbReference type="EMBL" id="LR031876">
    <property type="protein sequence ID" value="VDD39014.1"/>
    <property type="molecule type" value="Genomic_DNA"/>
</dbReference>